<evidence type="ECO:0000256" key="7">
    <source>
        <dbReference type="PROSITE-ProRule" id="PRU00023"/>
    </source>
</evidence>
<feature type="repeat" description="ANK" evidence="7">
    <location>
        <begin position="605"/>
        <end position="627"/>
    </location>
</feature>
<keyword evidence="5 7" id="KW-0040">ANK repeat</keyword>
<feature type="transmembrane region" description="Helical" evidence="8">
    <location>
        <begin position="974"/>
        <end position="994"/>
    </location>
</feature>
<feature type="repeat" description="ANK" evidence="7">
    <location>
        <begin position="500"/>
        <end position="532"/>
    </location>
</feature>
<gene>
    <name evidence="10" type="ORF">MEDL_41613</name>
</gene>
<dbReference type="GO" id="GO:0016020">
    <property type="term" value="C:membrane"/>
    <property type="evidence" value="ECO:0007669"/>
    <property type="project" value="UniProtKB-SubCell"/>
</dbReference>
<feature type="transmembrane region" description="Helical" evidence="8">
    <location>
        <begin position="1015"/>
        <end position="1034"/>
    </location>
</feature>
<dbReference type="EMBL" id="CAJPWZ010001999">
    <property type="protein sequence ID" value="CAG2228617.1"/>
    <property type="molecule type" value="Genomic_DNA"/>
</dbReference>
<evidence type="ECO:0000256" key="4">
    <source>
        <dbReference type="ARBA" id="ARBA00022989"/>
    </source>
</evidence>
<organism evidence="10 11">
    <name type="scientific">Mytilus edulis</name>
    <name type="common">Blue mussel</name>
    <dbReference type="NCBI Taxonomy" id="6550"/>
    <lineage>
        <taxon>Eukaryota</taxon>
        <taxon>Metazoa</taxon>
        <taxon>Spiralia</taxon>
        <taxon>Lophotrochozoa</taxon>
        <taxon>Mollusca</taxon>
        <taxon>Bivalvia</taxon>
        <taxon>Autobranchia</taxon>
        <taxon>Pteriomorphia</taxon>
        <taxon>Mytilida</taxon>
        <taxon>Mytiloidea</taxon>
        <taxon>Mytilidae</taxon>
        <taxon>Mytilinae</taxon>
        <taxon>Mytilus</taxon>
    </lineage>
</organism>
<dbReference type="InterPro" id="IPR036770">
    <property type="entry name" value="Ankyrin_rpt-contain_sf"/>
</dbReference>
<dbReference type="InterPro" id="IPR005821">
    <property type="entry name" value="Ion_trans_dom"/>
</dbReference>
<dbReference type="SUPFAM" id="SSF48403">
    <property type="entry name" value="Ankyrin repeat"/>
    <property type="match status" value="2"/>
</dbReference>
<dbReference type="PANTHER" id="PTHR24198">
    <property type="entry name" value="ANKYRIN REPEAT AND PROTEIN KINASE DOMAIN-CONTAINING PROTEIN"/>
    <property type="match status" value="1"/>
</dbReference>
<dbReference type="PRINTS" id="PR01415">
    <property type="entry name" value="ANKYRIN"/>
</dbReference>
<feature type="repeat" description="ANK" evidence="7">
    <location>
        <begin position="275"/>
        <end position="299"/>
    </location>
</feature>
<dbReference type="Gene3D" id="1.25.40.20">
    <property type="entry name" value="Ankyrin repeat-containing domain"/>
    <property type="match status" value="5"/>
</dbReference>
<dbReference type="Pfam" id="PF12796">
    <property type="entry name" value="Ank_2"/>
    <property type="match status" value="4"/>
</dbReference>
<feature type="transmembrane region" description="Helical" evidence="8">
    <location>
        <begin position="943"/>
        <end position="968"/>
    </location>
</feature>
<dbReference type="SMART" id="SM00248">
    <property type="entry name" value="ANK"/>
    <property type="match status" value="15"/>
</dbReference>
<sequence length="1247" mass="141526">MDELEDTSVAFKPRRQVTSNISAGSASEDGDYKALNEKRKLLARNRQSFDITIIEDSETTTENAPQTPSLTRKSSVLDPQYEDFRNKLFHSVSTGNVGDVSQSLTSLPAALSVADVYLLEPVTDKNILHVALENKQSAMAKHIIENCTVDLLKQRYKGEKDYKTALHLITEINEYGLAKLLLEKLRTKNAKIDAIKAETTVEVVGQRPRSLSSFHLAAFLGLTGLVRLYVETGIDINFRNSKRDTALLWASRWGHLETVSYLLDLKADCMLENDKNSTALHWAVRYEHIDVVRFLLTKGKADANKERLQGLVVPIVLAAALGNVRIAEVLLENGANPNHMIRSGETPLHVAAKEGNASVIAVLLHHKADVDRQDDNGNTPLINAAANDHLRCIDLLMKAGADATVKNHMGYDSWHFALQSENDEVLQIVCKHARNFKIPHLTAAKLGKDHKIKVLYKSGFNIKEVDDDSNSLVHYASCFDQHHVIAGFHSYVDINMVNKKGNTALHIACLKGHVQSIQTLIDVKAKADIENKDGQIALHVAATSSNTTPEIAKILVEYTIKSHAWECLNSIDKNRDNALHLAAENAQPDVLWEFRFVRFKDVDHKGHTPLHDAVRKGHPEVLETMLDIFESMQRDADINTPNSRKETVLHFVASEGFQQSVSRIIFLGGDLAAQDIDGNTVLHRLVLESTGTRVNSHCNPTEMLDTIFNSVVRWWCMRNGRQIPNQADENYLKYKRDAIFHLLYDVKNNKRLCVLGLACYQAAHGILSDLMQIEGVTSFREENSTLYDVTYFTPKTSLSLKKPLFRKQSQVHQSPATLPGSVRKFSRGNQKSTSFLQNLVTHPNKQNGARVLNIPPLKKMEEMFKTICMVTYLTMMVLHIVYMSVFSYASITALGMLRNNTDVPHKDLILVYIWVPLEPLIFILYSAISVIRTIKRGDRLKSLSWKVIISFLIFSILTIIWVFLIGYRNTNNDYVLAVVLCFGWLSTVAFTGGIKGIHYFWRMLKNMIVRDIFRFVVFYAIVLFAFSFAFHAVFQISQTIVDTYPTPGDTLFMVFNLMIGMAELFDESYKTGMESVGRSTLYSKVLYMFYIVLSTIILLNLLIAMMNDSYSSILAQERVIWRIDAVDIGIKLEKTVPWLTNPFNWLEKKTLGDENSDNISERWYVRVVDGEMETIEKKHETSMAEYIKIELDQQVKSIDKRVTGLEKNVKETHRKLEETTCKLDKIIDYFSRKKEKKERKKKKKVES</sequence>
<evidence type="ECO:0000256" key="6">
    <source>
        <dbReference type="ARBA" id="ARBA00023136"/>
    </source>
</evidence>
<evidence type="ECO:0000259" key="9">
    <source>
        <dbReference type="Pfam" id="PF00520"/>
    </source>
</evidence>
<keyword evidence="11" id="KW-1185">Reference proteome</keyword>
<feature type="transmembrane region" description="Helical" evidence="8">
    <location>
        <begin position="1085"/>
        <end position="1106"/>
    </location>
</feature>
<evidence type="ECO:0000256" key="3">
    <source>
        <dbReference type="ARBA" id="ARBA00022737"/>
    </source>
</evidence>
<dbReference type="SUPFAM" id="SSF140860">
    <property type="entry name" value="Pseudo ankyrin repeat-like"/>
    <property type="match status" value="1"/>
</dbReference>
<comment type="subcellular location">
    <subcellularLocation>
        <location evidence="1">Membrane</location>
        <topology evidence="1">Multi-pass membrane protein</topology>
    </subcellularLocation>
</comment>
<dbReference type="AlphaFoldDB" id="A0A8S3TB25"/>
<feature type="transmembrane region" description="Helical" evidence="8">
    <location>
        <begin position="909"/>
        <end position="931"/>
    </location>
</feature>
<accession>A0A8S3TB25</accession>
<evidence type="ECO:0000256" key="5">
    <source>
        <dbReference type="ARBA" id="ARBA00023043"/>
    </source>
</evidence>
<keyword evidence="2 8" id="KW-0812">Transmembrane</keyword>
<reference evidence="10" key="1">
    <citation type="submission" date="2021-03" db="EMBL/GenBank/DDBJ databases">
        <authorList>
            <person name="Bekaert M."/>
        </authorList>
    </citation>
    <scope>NUCLEOTIDE SEQUENCE</scope>
</reference>
<protein>
    <recommendedName>
        <fullName evidence="9">Ion transport domain-containing protein</fullName>
    </recommendedName>
</protein>
<dbReference type="PROSITE" id="PS50088">
    <property type="entry name" value="ANK_REPEAT"/>
    <property type="match status" value="6"/>
</dbReference>
<feature type="repeat" description="ANK" evidence="7">
    <location>
        <begin position="376"/>
        <end position="408"/>
    </location>
</feature>
<evidence type="ECO:0000313" key="11">
    <source>
        <dbReference type="Proteomes" id="UP000683360"/>
    </source>
</evidence>
<evidence type="ECO:0000256" key="2">
    <source>
        <dbReference type="ARBA" id="ARBA00022692"/>
    </source>
</evidence>
<feature type="repeat" description="ANK" evidence="7">
    <location>
        <begin position="209"/>
        <end position="241"/>
    </location>
</feature>
<dbReference type="GO" id="GO:0005216">
    <property type="term" value="F:monoatomic ion channel activity"/>
    <property type="evidence" value="ECO:0007669"/>
    <property type="project" value="InterPro"/>
</dbReference>
<dbReference type="Pfam" id="PF00520">
    <property type="entry name" value="Ion_trans"/>
    <property type="match status" value="1"/>
</dbReference>
<feature type="repeat" description="ANK" evidence="7">
    <location>
        <begin position="343"/>
        <end position="375"/>
    </location>
</feature>
<comment type="caution">
    <text evidence="10">The sequence shown here is derived from an EMBL/GenBank/DDBJ whole genome shotgun (WGS) entry which is preliminary data.</text>
</comment>
<evidence type="ECO:0000256" key="8">
    <source>
        <dbReference type="SAM" id="Phobius"/>
    </source>
</evidence>
<proteinExistence type="predicted"/>
<name>A0A8S3TB25_MYTED</name>
<feature type="transmembrane region" description="Helical" evidence="8">
    <location>
        <begin position="867"/>
        <end position="889"/>
    </location>
</feature>
<keyword evidence="6 8" id="KW-0472">Membrane</keyword>
<dbReference type="PROSITE" id="PS50297">
    <property type="entry name" value="ANK_REP_REGION"/>
    <property type="match status" value="5"/>
</dbReference>
<evidence type="ECO:0000313" key="10">
    <source>
        <dbReference type="EMBL" id="CAG2228617.1"/>
    </source>
</evidence>
<evidence type="ECO:0000256" key="1">
    <source>
        <dbReference type="ARBA" id="ARBA00004141"/>
    </source>
</evidence>
<keyword evidence="4 8" id="KW-1133">Transmembrane helix</keyword>
<dbReference type="PANTHER" id="PTHR24198:SF165">
    <property type="entry name" value="ANKYRIN REPEAT-CONTAINING PROTEIN-RELATED"/>
    <property type="match status" value="1"/>
</dbReference>
<feature type="domain" description="Ion transport" evidence="9">
    <location>
        <begin position="873"/>
        <end position="1116"/>
    </location>
</feature>
<dbReference type="Proteomes" id="UP000683360">
    <property type="component" value="Unassembled WGS sequence"/>
</dbReference>
<dbReference type="OrthoDB" id="533508at2759"/>
<keyword evidence="3" id="KW-0677">Repeat</keyword>
<dbReference type="InterPro" id="IPR002110">
    <property type="entry name" value="Ankyrin_rpt"/>
</dbReference>